<evidence type="ECO:0008006" key="3">
    <source>
        <dbReference type="Google" id="ProtNLM"/>
    </source>
</evidence>
<keyword evidence="2" id="KW-1185">Reference proteome</keyword>
<accession>A0A5B8LQ87</accession>
<sequence>MRLPIILMATTALALPAAGADLGVLSALDVCDELGLSGLTISSDTNCLQVSAELYYEFHFGDYKGDLPVLGSGYSGTIDWTDDDGGATDWDSWVDAYLIMVGTAPSDFGPAKVAMELYGYDYAEAQNGVGVPERSLGFDHAYISIGDSTVLTAGLVEDSIFNEDDDEAFGWLESFISDETDGVAFDGGAGSYGTGDHAIQLVRNFGNGLSAGIALESLDDQGSLVGVVNYGSEQLTAHVSVLAGGILDGSFNDIALHSGVTATFDIFKLRGAFAANNSGWWNALASAEATLDMFTLAGTIDGTSERELGLTGAATAKLNDSFTVKLAARYLDADVNLANDEGTELRGRVEYAASETLTLAAEGGYLWTGAAAPSGTQTIADGLLELIWTPGANFGSSIAVAGNSIGAYKVSFLASRTYD</sequence>
<evidence type="ECO:0000313" key="1">
    <source>
        <dbReference type="EMBL" id="QDZ10407.1"/>
    </source>
</evidence>
<dbReference type="KEGG" id="dea:FPZ08_06375"/>
<dbReference type="OrthoDB" id="7801681at2"/>
<dbReference type="EMBL" id="CP042304">
    <property type="protein sequence ID" value="QDZ10407.1"/>
    <property type="molecule type" value="Genomic_DNA"/>
</dbReference>
<dbReference type="Proteomes" id="UP000315364">
    <property type="component" value="Chromosome"/>
</dbReference>
<evidence type="ECO:0000313" key="2">
    <source>
        <dbReference type="Proteomes" id="UP000315364"/>
    </source>
</evidence>
<reference evidence="1 2" key="1">
    <citation type="submission" date="2019-07" db="EMBL/GenBank/DDBJ databases">
        <title>Full genome sequence of Devosia sp. Gsoil 520.</title>
        <authorList>
            <person name="Im W.-T."/>
        </authorList>
    </citation>
    <scope>NUCLEOTIDE SEQUENCE [LARGE SCALE GENOMIC DNA]</scope>
    <source>
        <strain evidence="1 2">Gsoil 520</strain>
    </source>
</reference>
<dbReference type="RefSeq" id="WP_146289203.1">
    <property type="nucleotide sequence ID" value="NZ_CP042304.1"/>
</dbReference>
<gene>
    <name evidence="1" type="ORF">FPZ08_06375</name>
</gene>
<dbReference type="AlphaFoldDB" id="A0A5B8LQ87"/>
<organism evidence="1 2">
    <name type="scientific">Devosia ginsengisoli</name>
    <dbReference type="NCBI Taxonomy" id="400770"/>
    <lineage>
        <taxon>Bacteria</taxon>
        <taxon>Pseudomonadati</taxon>
        <taxon>Pseudomonadota</taxon>
        <taxon>Alphaproteobacteria</taxon>
        <taxon>Hyphomicrobiales</taxon>
        <taxon>Devosiaceae</taxon>
        <taxon>Devosia</taxon>
    </lineage>
</organism>
<name>A0A5B8LQ87_9HYPH</name>
<protein>
    <recommendedName>
        <fullName evidence="3">Porin</fullName>
    </recommendedName>
</protein>
<proteinExistence type="predicted"/>